<name>A0A1H1KSN0_9ACTN</name>
<feature type="binding site" evidence="7">
    <location>
        <position position="90"/>
    </location>
    <ligand>
        <name>Zn(2+)</name>
        <dbReference type="ChEBI" id="CHEBI:29105"/>
    </ligand>
</feature>
<dbReference type="GO" id="GO:0008270">
    <property type="term" value="F:zinc ion binding"/>
    <property type="evidence" value="ECO:0007669"/>
    <property type="project" value="TreeGrafter"/>
</dbReference>
<evidence type="ECO:0000256" key="6">
    <source>
        <dbReference type="ARBA" id="ARBA00023163"/>
    </source>
</evidence>
<dbReference type="Proteomes" id="UP000199480">
    <property type="component" value="Chromosome I"/>
</dbReference>
<keyword evidence="6" id="KW-0804">Transcription</keyword>
<evidence type="ECO:0000256" key="8">
    <source>
        <dbReference type="PIRSR" id="PIRSR602481-2"/>
    </source>
</evidence>
<keyword evidence="4" id="KW-0805">Transcription regulation</keyword>
<keyword evidence="7" id="KW-0479">Metal-binding</keyword>
<evidence type="ECO:0000256" key="1">
    <source>
        <dbReference type="ARBA" id="ARBA00007957"/>
    </source>
</evidence>
<dbReference type="PANTHER" id="PTHR33202">
    <property type="entry name" value="ZINC UPTAKE REGULATION PROTEIN"/>
    <property type="match status" value="1"/>
</dbReference>
<feature type="binding site" evidence="7">
    <location>
        <position position="134"/>
    </location>
    <ligand>
        <name>Zn(2+)</name>
        <dbReference type="ChEBI" id="CHEBI:29105"/>
    </ligand>
</feature>
<evidence type="ECO:0000313" key="9">
    <source>
        <dbReference type="EMBL" id="SDR65117.1"/>
    </source>
</evidence>
<dbReference type="GO" id="GO:0000976">
    <property type="term" value="F:transcription cis-regulatory region binding"/>
    <property type="evidence" value="ECO:0007669"/>
    <property type="project" value="TreeGrafter"/>
</dbReference>
<dbReference type="EMBL" id="LT629759">
    <property type="protein sequence ID" value="SDR65117.1"/>
    <property type="molecule type" value="Genomic_DNA"/>
</dbReference>
<dbReference type="InterPro" id="IPR036388">
    <property type="entry name" value="WH-like_DNA-bd_sf"/>
</dbReference>
<gene>
    <name evidence="9" type="ORF">SAMN04489857_0196</name>
</gene>
<proteinExistence type="inferred from homology"/>
<dbReference type="GO" id="GO:1900376">
    <property type="term" value="P:regulation of secondary metabolite biosynthetic process"/>
    <property type="evidence" value="ECO:0007669"/>
    <property type="project" value="TreeGrafter"/>
</dbReference>
<evidence type="ECO:0000256" key="3">
    <source>
        <dbReference type="ARBA" id="ARBA00022833"/>
    </source>
</evidence>
<dbReference type="SUPFAM" id="SSF46785">
    <property type="entry name" value="Winged helix' DNA-binding domain"/>
    <property type="match status" value="1"/>
</dbReference>
<dbReference type="InterPro" id="IPR043135">
    <property type="entry name" value="Fur_C"/>
</dbReference>
<comment type="cofactor">
    <cofactor evidence="8">
        <name>Mn(2+)</name>
        <dbReference type="ChEBI" id="CHEBI:29035"/>
    </cofactor>
    <cofactor evidence="8">
        <name>Fe(2+)</name>
        <dbReference type="ChEBI" id="CHEBI:29033"/>
    </cofactor>
    <text evidence="8">Binds 1 Mn(2+) or Fe(2+) ion per subunit.</text>
</comment>
<evidence type="ECO:0000256" key="4">
    <source>
        <dbReference type="ARBA" id="ARBA00023015"/>
    </source>
</evidence>
<accession>A0A1H1KSN0</accession>
<dbReference type="AlphaFoldDB" id="A0A1H1KSN0"/>
<dbReference type="GO" id="GO:0003700">
    <property type="term" value="F:DNA-binding transcription factor activity"/>
    <property type="evidence" value="ECO:0007669"/>
    <property type="project" value="InterPro"/>
</dbReference>
<evidence type="ECO:0000313" key="10">
    <source>
        <dbReference type="Proteomes" id="UP000199480"/>
    </source>
</evidence>
<dbReference type="InterPro" id="IPR002481">
    <property type="entry name" value="FUR"/>
</dbReference>
<comment type="cofactor">
    <cofactor evidence="7">
        <name>Zn(2+)</name>
        <dbReference type="ChEBI" id="CHEBI:29105"/>
    </cofactor>
    <text evidence="7">Binds 1 zinc ion per subunit.</text>
</comment>
<evidence type="ECO:0000256" key="5">
    <source>
        <dbReference type="ARBA" id="ARBA00023125"/>
    </source>
</evidence>
<dbReference type="PANTHER" id="PTHR33202:SF7">
    <property type="entry name" value="FERRIC UPTAKE REGULATION PROTEIN"/>
    <property type="match status" value="1"/>
</dbReference>
<feature type="binding site" evidence="7">
    <location>
        <position position="93"/>
    </location>
    <ligand>
        <name>Zn(2+)</name>
        <dbReference type="ChEBI" id="CHEBI:29105"/>
    </ligand>
</feature>
<protein>
    <submittedName>
        <fullName evidence="9">Fur family transcriptional regulator, peroxide stress response regulator</fullName>
    </submittedName>
</protein>
<sequence>MEERRMRLSAPVRRNTRQRQMVLEEVRSRCDHPTAEQIYQSVHERDPRVSQATVYRNLHLLAEEGEILSIKAPGVEHFDLRRDVHPHMVCTRCGSVVDVPLPLGDTGLDGRAADATGWKVLDHAVLFRGICPACLKRERDNKMAS</sequence>
<evidence type="ECO:0000256" key="2">
    <source>
        <dbReference type="ARBA" id="ARBA00022491"/>
    </source>
</evidence>
<keyword evidence="8" id="KW-0408">Iron</keyword>
<evidence type="ECO:0000256" key="7">
    <source>
        <dbReference type="PIRSR" id="PIRSR602481-1"/>
    </source>
</evidence>
<keyword evidence="3 7" id="KW-0862">Zinc</keyword>
<feature type="binding site" evidence="8">
    <location>
        <position position="123"/>
    </location>
    <ligand>
        <name>Fe cation</name>
        <dbReference type="ChEBI" id="CHEBI:24875"/>
    </ligand>
</feature>
<dbReference type="GO" id="GO:0045892">
    <property type="term" value="P:negative regulation of DNA-templated transcription"/>
    <property type="evidence" value="ECO:0007669"/>
    <property type="project" value="TreeGrafter"/>
</dbReference>
<dbReference type="Gene3D" id="3.30.1490.190">
    <property type="match status" value="1"/>
</dbReference>
<feature type="binding site" evidence="7">
    <location>
        <position position="131"/>
    </location>
    <ligand>
        <name>Zn(2+)</name>
        <dbReference type="ChEBI" id="CHEBI:29105"/>
    </ligand>
</feature>
<dbReference type="CDD" id="cd07153">
    <property type="entry name" value="Fur_like"/>
    <property type="match status" value="1"/>
</dbReference>
<comment type="similarity">
    <text evidence="1">Belongs to the Fur family.</text>
</comment>
<dbReference type="Pfam" id="PF01475">
    <property type="entry name" value="FUR"/>
    <property type="match status" value="1"/>
</dbReference>
<keyword evidence="5" id="KW-0238">DNA-binding</keyword>
<dbReference type="InterPro" id="IPR036390">
    <property type="entry name" value="WH_DNA-bd_sf"/>
</dbReference>
<keyword evidence="2" id="KW-0678">Repressor</keyword>
<dbReference type="Gene3D" id="1.10.10.10">
    <property type="entry name" value="Winged helix-like DNA-binding domain superfamily/Winged helix DNA-binding domain"/>
    <property type="match status" value="1"/>
</dbReference>
<reference evidence="10" key="1">
    <citation type="submission" date="2016-10" db="EMBL/GenBank/DDBJ databases">
        <authorList>
            <person name="Varghese N."/>
            <person name="Submissions S."/>
        </authorList>
    </citation>
    <scope>NUCLEOTIDE SEQUENCE [LARGE SCALE GENOMIC DNA]</scope>
    <source>
        <strain evidence="10">DSM 22620</strain>
    </source>
</reference>
<organism evidence="9 10">
    <name type="scientific">Parafannyhessea umbonata</name>
    <dbReference type="NCBI Taxonomy" id="604330"/>
    <lineage>
        <taxon>Bacteria</taxon>
        <taxon>Bacillati</taxon>
        <taxon>Actinomycetota</taxon>
        <taxon>Coriobacteriia</taxon>
        <taxon>Coriobacteriales</taxon>
        <taxon>Atopobiaceae</taxon>
        <taxon>Parafannyhessea</taxon>
    </lineage>
</organism>